<dbReference type="AlphaFoldDB" id="A0A9N7Z2E5"/>
<feature type="compositionally biased region" description="Polar residues" evidence="1">
    <location>
        <begin position="24"/>
        <end position="38"/>
    </location>
</feature>
<keyword evidence="3" id="KW-1185">Reference proteome</keyword>
<evidence type="ECO:0000313" key="3">
    <source>
        <dbReference type="Proteomes" id="UP001153269"/>
    </source>
</evidence>
<dbReference type="Proteomes" id="UP001153269">
    <property type="component" value="Unassembled WGS sequence"/>
</dbReference>
<feature type="compositionally biased region" description="Basic and acidic residues" evidence="1">
    <location>
        <begin position="89"/>
        <end position="101"/>
    </location>
</feature>
<evidence type="ECO:0000313" key="2">
    <source>
        <dbReference type="EMBL" id="CAB1447311.1"/>
    </source>
</evidence>
<sequence>MQKNARAVGSRSSSKVRKTDKWNPDTTGTQPCWASRGSTALGRVEELAGPVPPETHYTDRPQDMRATSRQYPDRPHKSLPGPRTRNSLKRTEGGLSRERSRYFSTGSGGAQSMPALKRDVHNTLGADLADSAGSRLNRR</sequence>
<feature type="region of interest" description="Disordered" evidence="1">
    <location>
        <begin position="1"/>
        <end position="139"/>
    </location>
</feature>
<protein>
    <submittedName>
        <fullName evidence="2">Uncharacterized protein</fullName>
    </submittedName>
</protein>
<comment type="caution">
    <text evidence="2">The sequence shown here is derived from an EMBL/GenBank/DDBJ whole genome shotgun (WGS) entry which is preliminary data.</text>
</comment>
<reference evidence="2" key="1">
    <citation type="submission" date="2020-03" db="EMBL/GenBank/DDBJ databases">
        <authorList>
            <person name="Weist P."/>
        </authorList>
    </citation>
    <scope>NUCLEOTIDE SEQUENCE</scope>
</reference>
<gene>
    <name evidence="2" type="ORF">PLEPLA_LOCUS35005</name>
</gene>
<accession>A0A9N7Z2E5</accession>
<proteinExistence type="predicted"/>
<dbReference type="EMBL" id="CADEAL010003942">
    <property type="protein sequence ID" value="CAB1447311.1"/>
    <property type="molecule type" value="Genomic_DNA"/>
</dbReference>
<name>A0A9N7Z2E5_PLEPL</name>
<evidence type="ECO:0000256" key="1">
    <source>
        <dbReference type="SAM" id="MobiDB-lite"/>
    </source>
</evidence>
<organism evidence="2 3">
    <name type="scientific">Pleuronectes platessa</name>
    <name type="common">European plaice</name>
    <dbReference type="NCBI Taxonomy" id="8262"/>
    <lineage>
        <taxon>Eukaryota</taxon>
        <taxon>Metazoa</taxon>
        <taxon>Chordata</taxon>
        <taxon>Craniata</taxon>
        <taxon>Vertebrata</taxon>
        <taxon>Euteleostomi</taxon>
        <taxon>Actinopterygii</taxon>
        <taxon>Neopterygii</taxon>
        <taxon>Teleostei</taxon>
        <taxon>Neoteleostei</taxon>
        <taxon>Acanthomorphata</taxon>
        <taxon>Carangaria</taxon>
        <taxon>Pleuronectiformes</taxon>
        <taxon>Pleuronectoidei</taxon>
        <taxon>Pleuronectidae</taxon>
        <taxon>Pleuronectes</taxon>
    </lineage>
</organism>